<organism evidence="2 3">
    <name type="scientific">Parelaphostrongylus tenuis</name>
    <name type="common">Meningeal worm</name>
    <dbReference type="NCBI Taxonomy" id="148309"/>
    <lineage>
        <taxon>Eukaryota</taxon>
        <taxon>Metazoa</taxon>
        <taxon>Ecdysozoa</taxon>
        <taxon>Nematoda</taxon>
        <taxon>Chromadorea</taxon>
        <taxon>Rhabditida</taxon>
        <taxon>Rhabditina</taxon>
        <taxon>Rhabditomorpha</taxon>
        <taxon>Strongyloidea</taxon>
        <taxon>Metastrongylidae</taxon>
        <taxon>Parelaphostrongylus</taxon>
    </lineage>
</organism>
<feature type="signal peptide" evidence="1">
    <location>
        <begin position="1"/>
        <end position="20"/>
    </location>
</feature>
<evidence type="ECO:0000313" key="2">
    <source>
        <dbReference type="EMBL" id="KAJ1352211.1"/>
    </source>
</evidence>
<dbReference type="EMBL" id="JAHQIW010001335">
    <property type="protein sequence ID" value="KAJ1352211.1"/>
    <property type="molecule type" value="Genomic_DNA"/>
</dbReference>
<evidence type="ECO:0000256" key="1">
    <source>
        <dbReference type="SAM" id="SignalP"/>
    </source>
</evidence>
<accession>A0AAD5QMP8</accession>
<keyword evidence="1" id="KW-0732">Signal</keyword>
<comment type="caution">
    <text evidence="2">The sequence shown here is derived from an EMBL/GenBank/DDBJ whole genome shotgun (WGS) entry which is preliminary data.</text>
</comment>
<dbReference type="AlphaFoldDB" id="A0AAD5QMP8"/>
<reference evidence="2" key="1">
    <citation type="submission" date="2021-06" db="EMBL/GenBank/DDBJ databases">
        <title>Parelaphostrongylus tenuis whole genome reference sequence.</title>
        <authorList>
            <person name="Garwood T.J."/>
            <person name="Larsen P.A."/>
            <person name="Fountain-Jones N.M."/>
            <person name="Garbe J.R."/>
            <person name="Macchietto M.G."/>
            <person name="Kania S.A."/>
            <person name="Gerhold R.W."/>
            <person name="Richards J.E."/>
            <person name="Wolf T.M."/>
        </authorList>
    </citation>
    <scope>NUCLEOTIDE SEQUENCE</scope>
    <source>
        <strain evidence="2">MNPRO001-30</strain>
        <tissue evidence="2">Meninges</tissue>
    </source>
</reference>
<evidence type="ECO:0000313" key="3">
    <source>
        <dbReference type="Proteomes" id="UP001196413"/>
    </source>
</evidence>
<name>A0AAD5QMP8_PARTN</name>
<proteinExistence type="predicted"/>
<gene>
    <name evidence="2" type="ORF">KIN20_008417</name>
</gene>
<dbReference type="Proteomes" id="UP001196413">
    <property type="component" value="Unassembled WGS sequence"/>
</dbReference>
<protein>
    <submittedName>
        <fullName evidence="2">Uncharacterized protein</fullName>
    </submittedName>
</protein>
<keyword evidence="3" id="KW-1185">Reference proteome</keyword>
<feature type="chain" id="PRO_5041943351" evidence="1">
    <location>
        <begin position="21"/>
        <end position="73"/>
    </location>
</feature>
<sequence length="73" mass="8033">MNRTLLALRMLCELLHVDVTFVFDDVDDELIIAVHKSNDAAQISYILIVGIMMTSGVEGGVDGERNVIRITAT</sequence>